<dbReference type="InterPro" id="IPR051495">
    <property type="entry name" value="Epithelial_Barrier/Signaling"/>
</dbReference>
<dbReference type="Gene3D" id="2.60.40.2700">
    <property type="match status" value="1"/>
</dbReference>
<dbReference type="Proteomes" id="UP000315389">
    <property type="component" value="Unassembled WGS sequence"/>
</dbReference>
<dbReference type="AlphaFoldDB" id="A0A542ZA42"/>
<evidence type="ECO:0000313" key="4">
    <source>
        <dbReference type="Proteomes" id="UP000315389"/>
    </source>
</evidence>
<dbReference type="EMBL" id="VFOS01000005">
    <property type="protein sequence ID" value="TQL57202.1"/>
    <property type="molecule type" value="Genomic_DNA"/>
</dbReference>
<dbReference type="GO" id="GO:0004180">
    <property type="term" value="F:carboxypeptidase activity"/>
    <property type="evidence" value="ECO:0007669"/>
    <property type="project" value="UniProtKB-KW"/>
</dbReference>
<protein>
    <submittedName>
        <fullName evidence="3">Carboxypeptidase family protein</fullName>
    </submittedName>
</protein>
<keyword evidence="3" id="KW-0121">Carboxypeptidase</keyword>
<dbReference type="Pfam" id="PF06119">
    <property type="entry name" value="NIDO"/>
    <property type="match status" value="2"/>
</dbReference>
<keyword evidence="3" id="KW-0378">Hydrolase</keyword>
<dbReference type="PANTHER" id="PTHR13802">
    <property type="entry name" value="MUCIN 4-RELATED"/>
    <property type="match status" value="1"/>
</dbReference>
<dbReference type="InterPro" id="IPR013784">
    <property type="entry name" value="Carb-bd-like_fold"/>
</dbReference>
<organism evidence="3 4">
    <name type="scientific">Rarobacter faecitabidus</name>
    <dbReference type="NCBI Taxonomy" id="13243"/>
    <lineage>
        <taxon>Bacteria</taxon>
        <taxon>Bacillati</taxon>
        <taxon>Actinomycetota</taxon>
        <taxon>Actinomycetes</taxon>
        <taxon>Micrococcales</taxon>
        <taxon>Rarobacteraceae</taxon>
        <taxon>Rarobacter</taxon>
    </lineage>
</organism>
<evidence type="ECO:0000313" key="3">
    <source>
        <dbReference type="EMBL" id="TQL57202.1"/>
    </source>
</evidence>
<name>A0A542ZA42_RARFA</name>
<reference evidence="3 4" key="1">
    <citation type="submission" date="2019-06" db="EMBL/GenBank/DDBJ databases">
        <title>Sequencing the genomes of 1000 actinobacteria strains.</title>
        <authorList>
            <person name="Klenk H.-P."/>
        </authorList>
    </citation>
    <scope>NUCLEOTIDE SEQUENCE [LARGE SCALE GENOMIC DNA]</scope>
    <source>
        <strain evidence="3 4">DSM 4813</strain>
    </source>
</reference>
<feature type="domain" description="NIDO" evidence="2">
    <location>
        <begin position="421"/>
        <end position="475"/>
    </location>
</feature>
<dbReference type="InterPro" id="IPR008969">
    <property type="entry name" value="CarboxyPept-like_regulatory"/>
</dbReference>
<gene>
    <name evidence="3" type="ORF">FB461_2323</name>
</gene>
<feature type="domain" description="NIDO" evidence="2">
    <location>
        <begin position="481"/>
        <end position="601"/>
    </location>
</feature>
<dbReference type="SUPFAM" id="SSF49464">
    <property type="entry name" value="Carboxypeptidase regulatory domain-like"/>
    <property type="match status" value="1"/>
</dbReference>
<dbReference type="GO" id="GO:0030246">
    <property type="term" value="F:carbohydrate binding"/>
    <property type="evidence" value="ECO:0007669"/>
    <property type="project" value="InterPro"/>
</dbReference>
<proteinExistence type="predicted"/>
<evidence type="ECO:0000259" key="2">
    <source>
        <dbReference type="Pfam" id="PF06119"/>
    </source>
</evidence>
<feature type="signal peptide" evidence="1">
    <location>
        <begin position="1"/>
        <end position="36"/>
    </location>
</feature>
<accession>A0A542ZA42</accession>
<feature type="chain" id="PRO_5022147284" evidence="1">
    <location>
        <begin position="37"/>
        <end position="1196"/>
    </location>
</feature>
<keyword evidence="1" id="KW-0732">Signal</keyword>
<dbReference type="InterPro" id="IPR003886">
    <property type="entry name" value="NIDO_dom"/>
</dbReference>
<evidence type="ECO:0000256" key="1">
    <source>
        <dbReference type="SAM" id="SignalP"/>
    </source>
</evidence>
<dbReference type="RefSeq" id="WP_142122210.1">
    <property type="nucleotide sequence ID" value="NZ_BAAASV010000002.1"/>
</dbReference>
<dbReference type="GO" id="GO:0007160">
    <property type="term" value="P:cell-matrix adhesion"/>
    <property type="evidence" value="ECO:0007669"/>
    <property type="project" value="InterPro"/>
</dbReference>
<keyword evidence="4" id="KW-1185">Reference proteome</keyword>
<dbReference type="Gene3D" id="2.60.40.1120">
    <property type="entry name" value="Carboxypeptidase-like, regulatory domain"/>
    <property type="match status" value="3"/>
</dbReference>
<dbReference type="Pfam" id="PF13620">
    <property type="entry name" value="CarboxypepD_reg"/>
    <property type="match status" value="1"/>
</dbReference>
<sequence length="1196" mass="122784">MKHRKSLGRLRRRIAALSAFSLVVGLVAAAPTSAIADEAASTIAGSVVLPSGVDFDIDDLSVSAAHLVTEDEGSWWEEASWTGVASDGSFAFEDLDSGTEYLLRFWDGSGLLATGYYQAPAVPGVGSLVRDDASATRVTSPASGIVFATEKSTALAGPLDLRGVAAPADLDIKITAYQRVEYEDWSDWESISSTSVTDDDTWRVGQLTAGDEYALYIYDYSGQLGEGGYYVAPSTPGAVGSLTYDAEDATLFTAPGENITLSLQGVTAASASGVIRGANSAPIENASASALKWDPWDEVWENVNRTAVTEADGTYVIQALSEGIYTVRGIAPGFTAGYLGNAGLPAAPTATNSFEVTSADDVIALSPITLQPRASALGTRAGIQPVYGGGGVHTLPATDDGSSEEVQLPFPVTFFGQNYTSLYVNNNGNVTFGDSQSQYTPDDLQGRAGNPIIAPFFADVDTRGEESGSVTYGASADGKKFYVTWDGVGFYSRHDELLNTFQLVLTSAADQTGRSPGDFDITFNYDRVEWETGDASDGENGFGGTSAAAGYSAGLEGVPGTFVQLPGSFTNGALVDGGSHALTGSSQNSTQAGRYQFEIRNADVDIRYGDVTGTVTKPAGSGTAPAVGTTVRLSGPGGALFVTTDENGEFNFSAVRTGAYRLSVIPTEANLVGSSQSVTVREGSNDPVSLALRGPHALPSAVSLVSGGSPVSTNSDGVPVVYYGDPINFGVNGTAGATSATYQVTLNGNVIRSGALTENPAGRYSAVIPALYPNTGDGEISYTLTYPGGSVVTNSFDIYIDPSGVVVDQYGNPVAGATVTVLRAEAADGDFEVIPDGSTLLAPVNRNNPSVTGADGRFHWDVVAGWYKLRVERAGSATITTPAWQVAPERVDLVLELNVPAAVKPVPSISGIGAPVVGATLDATRASWPSGIGTVKQKSVTWFVGGVQAATGNKFVVPVSAVGKAVSVQIGADRVIVGNADGTPATSKDFAFDVSTGQLAIGTALKAAAPRNTGLPQISGAASFGSTLRASSGKWTGAAIAYTYQWQRAGKPIAGAVGIAYKVAQADIGKAITVKVTATSPGSLSGTATSKSITATKGKAKITVKAPKKVKAKKGTTVAVKIAVPGIAKPTGSLVVKWGNRTIKAKVAAGAKGSVKVKLPALKRGTAKLTVKFAPSGATKAVAAGGNAKAKKVKVG</sequence>
<dbReference type="PANTHER" id="PTHR13802:SF65">
    <property type="entry name" value="NIDOGEN"/>
    <property type="match status" value="1"/>
</dbReference>
<dbReference type="SUPFAM" id="SSF49452">
    <property type="entry name" value="Starch-binding domain-like"/>
    <property type="match status" value="2"/>
</dbReference>
<keyword evidence="3" id="KW-0645">Protease</keyword>
<comment type="caution">
    <text evidence="3">The sequence shown here is derived from an EMBL/GenBank/DDBJ whole genome shotgun (WGS) entry which is preliminary data.</text>
</comment>
<dbReference type="OrthoDB" id="3881096at2"/>